<dbReference type="EMBL" id="WJXA01000002">
    <property type="protein sequence ID" value="KAF7150396.1"/>
    <property type="molecule type" value="Genomic_DNA"/>
</dbReference>
<proteinExistence type="predicted"/>
<evidence type="ECO:0000313" key="9">
    <source>
        <dbReference type="EMBL" id="KAF7150396.1"/>
    </source>
</evidence>
<evidence type="ECO:0000313" key="10">
    <source>
        <dbReference type="Proteomes" id="UP000626092"/>
    </source>
</evidence>
<dbReference type="Proteomes" id="UP000626092">
    <property type="component" value="Unassembled WGS sequence"/>
</dbReference>
<sequence length="241" mass="27347">MQQCFQEHQILFNKPPVLTAPIPGRPLILYIAAQEHLVGALLAQENDEGKENALYYLSKMMLRHELNYSVIEKMYLALVFAIQKMQHYFQAHTVHLISKANPIKYVMPKLVLSDRLASGAGAGVVFISPKGDVLPYAFTFTQNCPNNEAEYQALILGLEMAVKAKHLQHKGYSSVALEKMRQSKLWKKLILEYAKFGFKQHASTMYNPPANGLAEAFNRTLGSLLKKVVAKARRDWPERME</sequence>
<dbReference type="InterPro" id="IPR012337">
    <property type="entry name" value="RNaseH-like_sf"/>
</dbReference>
<keyword evidence="4" id="KW-0255">Endonuclease</keyword>
<accession>A0A834HDV6</accession>
<dbReference type="GO" id="GO:0003676">
    <property type="term" value="F:nucleic acid binding"/>
    <property type="evidence" value="ECO:0007669"/>
    <property type="project" value="InterPro"/>
</dbReference>
<dbReference type="PANTHER" id="PTHR48475">
    <property type="entry name" value="RIBONUCLEASE H"/>
    <property type="match status" value="1"/>
</dbReference>
<dbReference type="InterPro" id="IPR041373">
    <property type="entry name" value="RT_RNaseH"/>
</dbReference>
<evidence type="ECO:0000256" key="2">
    <source>
        <dbReference type="ARBA" id="ARBA00022695"/>
    </source>
</evidence>
<keyword evidence="2" id="KW-0548">Nucleotidyltransferase</keyword>
<dbReference type="InterPro" id="IPR002156">
    <property type="entry name" value="RNaseH_domain"/>
</dbReference>
<evidence type="ECO:0000256" key="4">
    <source>
        <dbReference type="ARBA" id="ARBA00022759"/>
    </source>
</evidence>
<dbReference type="PANTHER" id="PTHR48475:SF1">
    <property type="entry name" value="RNASE H TYPE-1 DOMAIN-CONTAINING PROTEIN"/>
    <property type="match status" value="1"/>
</dbReference>
<keyword evidence="1" id="KW-0808">Transferase</keyword>
<evidence type="ECO:0000256" key="1">
    <source>
        <dbReference type="ARBA" id="ARBA00022679"/>
    </source>
</evidence>
<evidence type="ECO:0000256" key="5">
    <source>
        <dbReference type="ARBA" id="ARBA00022801"/>
    </source>
</evidence>
<keyword evidence="5" id="KW-0378">Hydrolase</keyword>
<dbReference type="OrthoDB" id="1934793at2759"/>
<gene>
    <name evidence="9" type="ORF">RHSIM_Rhsim02G0154500</name>
</gene>
<dbReference type="AlphaFoldDB" id="A0A834HDV6"/>
<organism evidence="9 10">
    <name type="scientific">Rhododendron simsii</name>
    <name type="common">Sims's rhododendron</name>
    <dbReference type="NCBI Taxonomy" id="118357"/>
    <lineage>
        <taxon>Eukaryota</taxon>
        <taxon>Viridiplantae</taxon>
        <taxon>Streptophyta</taxon>
        <taxon>Embryophyta</taxon>
        <taxon>Tracheophyta</taxon>
        <taxon>Spermatophyta</taxon>
        <taxon>Magnoliopsida</taxon>
        <taxon>eudicotyledons</taxon>
        <taxon>Gunneridae</taxon>
        <taxon>Pentapetalae</taxon>
        <taxon>asterids</taxon>
        <taxon>Ericales</taxon>
        <taxon>Ericaceae</taxon>
        <taxon>Ericoideae</taxon>
        <taxon>Rhodoreae</taxon>
        <taxon>Rhododendron</taxon>
    </lineage>
</organism>
<keyword evidence="10" id="KW-1185">Reference proteome</keyword>
<dbReference type="Gene3D" id="3.10.20.370">
    <property type="match status" value="1"/>
</dbReference>
<feature type="domain" description="RNase H type-1" evidence="7">
    <location>
        <begin position="119"/>
        <end position="166"/>
    </location>
</feature>
<reference evidence="9" key="1">
    <citation type="submission" date="2019-11" db="EMBL/GenBank/DDBJ databases">
        <authorList>
            <person name="Liu Y."/>
            <person name="Hou J."/>
            <person name="Li T.-Q."/>
            <person name="Guan C.-H."/>
            <person name="Wu X."/>
            <person name="Wu H.-Z."/>
            <person name="Ling F."/>
            <person name="Zhang R."/>
            <person name="Shi X.-G."/>
            <person name="Ren J.-P."/>
            <person name="Chen E.-F."/>
            <person name="Sun J.-M."/>
        </authorList>
    </citation>
    <scope>NUCLEOTIDE SEQUENCE</scope>
    <source>
        <strain evidence="9">Adult_tree_wgs_1</strain>
        <tissue evidence="9">Leaves</tissue>
    </source>
</reference>
<keyword evidence="3" id="KW-0540">Nuclease</keyword>
<dbReference type="SUPFAM" id="SSF56672">
    <property type="entry name" value="DNA/RNA polymerases"/>
    <property type="match status" value="1"/>
</dbReference>
<comment type="caution">
    <text evidence="9">The sequence shown here is derived from an EMBL/GenBank/DDBJ whole genome shotgun (WGS) entry which is preliminary data.</text>
</comment>
<dbReference type="GO" id="GO:0004523">
    <property type="term" value="F:RNA-DNA hybrid ribonuclease activity"/>
    <property type="evidence" value="ECO:0007669"/>
    <property type="project" value="InterPro"/>
</dbReference>
<protein>
    <recommendedName>
        <fullName evidence="11">Reverse transcriptase/retrotransposon-derived protein RNase H-like domain-containing protein</fullName>
    </recommendedName>
</protein>
<feature type="domain" description="Reverse transcriptase RNase H-like" evidence="8">
    <location>
        <begin position="23"/>
        <end position="116"/>
    </location>
</feature>
<evidence type="ECO:0000256" key="6">
    <source>
        <dbReference type="ARBA" id="ARBA00022918"/>
    </source>
</evidence>
<evidence type="ECO:0008006" key="11">
    <source>
        <dbReference type="Google" id="ProtNLM"/>
    </source>
</evidence>
<dbReference type="SUPFAM" id="SSF53098">
    <property type="entry name" value="Ribonuclease H-like"/>
    <property type="match status" value="2"/>
</dbReference>
<keyword evidence="6" id="KW-0695">RNA-directed DNA polymerase</keyword>
<dbReference type="InterPro" id="IPR036397">
    <property type="entry name" value="RNaseH_sf"/>
</dbReference>
<dbReference type="InterPro" id="IPR043502">
    <property type="entry name" value="DNA/RNA_pol_sf"/>
</dbReference>
<dbReference type="Pfam" id="PF13456">
    <property type="entry name" value="RVT_3"/>
    <property type="match status" value="1"/>
</dbReference>
<evidence type="ECO:0000256" key="3">
    <source>
        <dbReference type="ARBA" id="ARBA00022722"/>
    </source>
</evidence>
<dbReference type="Pfam" id="PF17917">
    <property type="entry name" value="RT_RNaseH"/>
    <property type="match status" value="1"/>
</dbReference>
<name>A0A834HDV6_RHOSS</name>
<evidence type="ECO:0000259" key="8">
    <source>
        <dbReference type="Pfam" id="PF17917"/>
    </source>
</evidence>
<dbReference type="Gene3D" id="3.30.420.10">
    <property type="entry name" value="Ribonuclease H-like superfamily/Ribonuclease H"/>
    <property type="match status" value="1"/>
</dbReference>
<evidence type="ECO:0000259" key="7">
    <source>
        <dbReference type="Pfam" id="PF13456"/>
    </source>
</evidence>